<name>A0A8E2DLH8_9APHY</name>
<dbReference type="InterPro" id="IPR059179">
    <property type="entry name" value="MLKL-like_MCAfunc"/>
</dbReference>
<dbReference type="Proteomes" id="UP000250043">
    <property type="component" value="Unassembled WGS sequence"/>
</dbReference>
<dbReference type="EMBL" id="KV722383">
    <property type="protein sequence ID" value="OCH91572.1"/>
    <property type="molecule type" value="Genomic_DNA"/>
</dbReference>
<dbReference type="OrthoDB" id="2795723at2759"/>
<keyword evidence="3" id="KW-1185">Reference proteome</keyword>
<dbReference type="Gene3D" id="1.20.930.20">
    <property type="entry name" value="Adaptor protein Cbl, N-terminal domain"/>
    <property type="match status" value="1"/>
</dbReference>
<dbReference type="InterPro" id="IPR036537">
    <property type="entry name" value="Adaptor_Cbl_N_dom_sf"/>
</dbReference>
<evidence type="ECO:0000259" key="1">
    <source>
        <dbReference type="Pfam" id="PF22215"/>
    </source>
</evidence>
<sequence>MPHRLNKIDAPAHITSALEVMKEASGAIPVPMLSPILSSILSIVQTVETIKGDKERCIRLAKRAFDLAERVQEALSAETGAIDHRLSDELAGIFTLLTRIQADLEKWSKEKTWVRILHRGTVSERLDEHVDSLDGAWRSFTALSLNALQRKLNAQAIYDPITQLRLFRWNDLRLNGRVRKEITVNMSNVQDEWEGEYNGNKVVVRMFAHEDGYKQFLTRLASEASRLWHPNVAQTFGYSHPDVPQRFTVLESGSIHPRQYLDNCDPISRWLRSIQLILRYMAVIVDTAAAGLVDKEHTTRNNCIRGNHCLSSLVLREDGSPVFSIEDFSRITFGCIHSYLRTVYNSQEMQPISTNAGVRMCTLAPKVIGSSALHWCISNRIDNSDLYADTYSKTINHDVDNILAAFTSYLRSGGLLMEA</sequence>
<dbReference type="GO" id="GO:0007166">
    <property type="term" value="P:cell surface receptor signaling pathway"/>
    <property type="evidence" value="ECO:0007669"/>
    <property type="project" value="InterPro"/>
</dbReference>
<dbReference type="CDD" id="cd21037">
    <property type="entry name" value="MLKL_NTD"/>
    <property type="match status" value="1"/>
</dbReference>
<protein>
    <recommendedName>
        <fullName evidence="1">Mixed lineage kinase domain-containing protein</fullName>
    </recommendedName>
</protein>
<dbReference type="Pfam" id="PF22215">
    <property type="entry name" value="MLKL_N"/>
    <property type="match status" value="1"/>
</dbReference>
<evidence type="ECO:0000313" key="2">
    <source>
        <dbReference type="EMBL" id="OCH91572.1"/>
    </source>
</evidence>
<organism evidence="2 3">
    <name type="scientific">Obba rivulosa</name>
    <dbReference type="NCBI Taxonomy" id="1052685"/>
    <lineage>
        <taxon>Eukaryota</taxon>
        <taxon>Fungi</taxon>
        <taxon>Dikarya</taxon>
        <taxon>Basidiomycota</taxon>
        <taxon>Agaricomycotina</taxon>
        <taxon>Agaricomycetes</taxon>
        <taxon>Polyporales</taxon>
        <taxon>Gelatoporiaceae</taxon>
        <taxon>Obba</taxon>
    </lineage>
</organism>
<evidence type="ECO:0000313" key="3">
    <source>
        <dbReference type="Proteomes" id="UP000250043"/>
    </source>
</evidence>
<accession>A0A8E2DLH8</accession>
<reference evidence="2 3" key="1">
    <citation type="submission" date="2016-07" db="EMBL/GenBank/DDBJ databases">
        <title>Draft genome of the white-rot fungus Obba rivulosa 3A-2.</title>
        <authorList>
            <consortium name="DOE Joint Genome Institute"/>
            <person name="Miettinen O."/>
            <person name="Riley R."/>
            <person name="Acob R."/>
            <person name="Barry K."/>
            <person name="Cullen D."/>
            <person name="De Vries R."/>
            <person name="Hainaut M."/>
            <person name="Hatakka A."/>
            <person name="Henrissat B."/>
            <person name="Hilden K."/>
            <person name="Kuo R."/>
            <person name="Labutti K."/>
            <person name="Lipzen A."/>
            <person name="Makela M.R."/>
            <person name="Sandor L."/>
            <person name="Spatafora J.W."/>
            <person name="Grigoriev I.V."/>
            <person name="Hibbett D.S."/>
        </authorList>
    </citation>
    <scope>NUCLEOTIDE SEQUENCE [LARGE SCALE GENOMIC DNA]</scope>
    <source>
        <strain evidence="2 3">3A-2</strain>
    </source>
</reference>
<dbReference type="AlphaFoldDB" id="A0A8E2DLH8"/>
<proteinExistence type="predicted"/>
<feature type="domain" description="Mixed lineage kinase" evidence="1">
    <location>
        <begin position="35"/>
        <end position="142"/>
    </location>
</feature>
<dbReference type="InterPro" id="IPR054000">
    <property type="entry name" value="MLKL_N"/>
</dbReference>
<gene>
    <name evidence="2" type="ORF">OBBRIDRAFT_792170</name>
</gene>